<dbReference type="Proteomes" id="UP000287124">
    <property type="component" value="Unassembled WGS sequence"/>
</dbReference>
<evidence type="ECO:0000313" key="1">
    <source>
        <dbReference type="EMBL" id="RTE80402.1"/>
    </source>
</evidence>
<dbReference type="EMBL" id="MIKF01000057">
    <property type="protein sequence ID" value="RTE80402.1"/>
    <property type="molecule type" value="Genomic_DNA"/>
</dbReference>
<dbReference type="AlphaFoldDB" id="A0A430LXG6"/>
<gene>
    <name evidence="1" type="ORF">BHE90_005130</name>
</gene>
<organism evidence="1 2">
    <name type="scientific">Fusarium euwallaceae</name>
    <dbReference type="NCBI Taxonomy" id="1147111"/>
    <lineage>
        <taxon>Eukaryota</taxon>
        <taxon>Fungi</taxon>
        <taxon>Dikarya</taxon>
        <taxon>Ascomycota</taxon>
        <taxon>Pezizomycotina</taxon>
        <taxon>Sordariomycetes</taxon>
        <taxon>Hypocreomycetidae</taxon>
        <taxon>Hypocreales</taxon>
        <taxon>Nectriaceae</taxon>
        <taxon>Fusarium</taxon>
        <taxon>Fusarium solani species complex</taxon>
    </lineage>
</organism>
<protein>
    <submittedName>
        <fullName evidence="1">Uncharacterized protein</fullName>
    </submittedName>
</protein>
<name>A0A430LXG6_9HYPO</name>
<keyword evidence="2" id="KW-1185">Reference proteome</keyword>
<sequence length="91" mass="10235">MERKTEPYANLRITLLEWRTDEDKPPDGLKVNLGDNFKTSLFCAPSNHVAEKNTTLQKSCLVPGNIKTIKKLVASDVEEIFSKHRGTVGIH</sequence>
<proteinExistence type="predicted"/>
<comment type="caution">
    <text evidence="1">The sequence shown here is derived from an EMBL/GenBank/DDBJ whole genome shotgun (WGS) entry which is preliminary data.</text>
</comment>
<reference evidence="1 2" key="1">
    <citation type="submission" date="2017-06" db="EMBL/GenBank/DDBJ databases">
        <title>Comparative genomic analysis of Ambrosia Fusariam Clade fungi.</title>
        <authorList>
            <person name="Stajich J.E."/>
            <person name="Carrillo J."/>
            <person name="Kijimoto T."/>
            <person name="Eskalen A."/>
            <person name="O'Donnell K."/>
            <person name="Kasson M."/>
        </authorList>
    </citation>
    <scope>NUCLEOTIDE SEQUENCE [LARGE SCALE GENOMIC DNA]</scope>
    <source>
        <strain evidence="1 2">UCR1854</strain>
    </source>
</reference>
<evidence type="ECO:0000313" key="2">
    <source>
        <dbReference type="Proteomes" id="UP000287124"/>
    </source>
</evidence>
<accession>A0A430LXG6</accession>